<dbReference type="EMBL" id="CAMXCT010000369">
    <property type="protein sequence ID" value="CAI3977823.1"/>
    <property type="molecule type" value="Genomic_DNA"/>
</dbReference>
<evidence type="ECO:0000313" key="5">
    <source>
        <dbReference type="Proteomes" id="UP001152797"/>
    </source>
</evidence>
<sequence>MDEEHFDMPSSSQTSRSKTEMEVYWHFQRRRRASQPMDQWQHFAGAPVGYLPAAMNTAGSCRNYAETMGPDFNSGGNFFVQGDAAVQPVAAAFGGAPAATAEIHAQLLSAKEEVASLQAQLSTTEVANVELEKSLKEREEVVSILQADATKLGEEIQNIKLSEANKAEAESTLTAQVCELQAENSRLHALLQAPSPQMFDISSRDLDCESEAATTQTFDISSSDGPEGQETPRAPQANFIEGGQALRDAILKLLKEVDQSVQERTEALSAEAKEALNQAQQKHREEVKDLRVYKVLYESRDEPVQINGNALNFAVAWNKTSLQGGTLRG</sequence>
<reference evidence="3" key="1">
    <citation type="submission" date="2022-10" db="EMBL/GenBank/DDBJ databases">
        <authorList>
            <person name="Chen Y."/>
            <person name="Dougan E. K."/>
            <person name="Chan C."/>
            <person name="Rhodes N."/>
            <person name="Thang M."/>
        </authorList>
    </citation>
    <scope>NUCLEOTIDE SEQUENCE</scope>
</reference>
<proteinExistence type="predicted"/>
<accession>A0A9P1FIW9</accession>
<comment type="caution">
    <text evidence="3">The sequence shown here is derived from an EMBL/GenBank/DDBJ whole genome shotgun (WGS) entry which is preliminary data.</text>
</comment>
<protein>
    <submittedName>
        <fullName evidence="3">Uncharacterized protein</fullName>
    </submittedName>
</protein>
<dbReference type="EMBL" id="CAMXCT030000369">
    <property type="protein sequence ID" value="CAL4765135.1"/>
    <property type="molecule type" value="Genomic_DNA"/>
</dbReference>
<dbReference type="Proteomes" id="UP001152797">
    <property type="component" value="Unassembled WGS sequence"/>
</dbReference>
<feature type="compositionally biased region" description="Polar residues" evidence="2">
    <location>
        <begin position="212"/>
        <end position="224"/>
    </location>
</feature>
<reference evidence="4" key="2">
    <citation type="submission" date="2024-04" db="EMBL/GenBank/DDBJ databases">
        <authorList>
            <person name="Chen Y."/>
            <person name="Shah S."/>
            <person name="Dougan E. K."/>
            <person name="Thang M."/>
            <person name="Chan C."/>
        </authorList>
    </citation>
    <scope>NUCLEOTIDE SEQUENCE [LARGE SCALE GENOMIC DNA]</scope>
</reference>
<evidence type="ECO:0000313" key="4">
    <source>
        <dbReference type="EMBL" id="CAL1131198.1"/>
    </source>
</evidence>
<dbReference type="EMBL" id="CAMXCT020000369">
    <property type="protein sequence ID" value="CAL1131198.1"/>
    <property type="molecule type" value="Genomic_DNA"/>
</dbReference>
<name>A0A9P1FIW9_9DINO</name>
<gene>
    <name evidence="3" type="ORF">C1SCF055_LOCUS5934</name>
</gene>
<evidence type="ECO:0000256" key="2">
    <source>
        <dbReference type="SAM" id="MobiDB-lite"/>
    </source>
</evidence>
<keyword evidence="5" id="KW-1185">Reference proteome</keyword>
<feature type="coiled-coil region" evidence="1">
    <location>
        <begin position="107"/>
        <end position="134"/>
    </location>
</feature>
<evidence type="ECO:0000313" key="3">
    <source>
        <dbReference type="EMBL" id="CAI3977823.1"/>
    </source>
</evidence>
<organism evidence="3">
    <name type="scientific">Cladocopium goreaui</name>
    <dbReference type="NCBI Taxonomy" id="2562237"/>
    <lineage>
        <taxon>Eukaryota</taxon>
        <taxon>Sar</taxon>
        <taxon>Alveolata</taxon>
        <taxon>Dinophyceae</taxon>
        <taxon>Suessiales</taxon>
        <taxon>Symbiodiniaceae</taxon>
        <taxon>Cladocopium</taxon>
    </lineage>
</organism>
<keyword evidence="1" id="KW-0175">Coiled coil</keyword>
<feature type="region of interest" description="Disordered" evidence="2">
    <location>
        <begin position="1"/>
        <end position="20"/>
    </location>
</feature>
<feature type="coiled-coil region" evidence="1">
    <location>
        <begin position="262"/>
        <end position="289"/>
    </location>
</feature>
<dbReference type="AlphaFoldDB" id="A0A9P1FIW9"/>
<feature type="region of interest" description="Disordered" evidence="2">
    <location>
        <begin position="212"/>
        <end position="235"/>
    </location>
</feature>
<evidence type="ECO:0000256" key="1">
    <source>
        <dbReference type="SAM" id="Coils"/>
    </source>
</evidence>